<feature type="transmembrane region" description="Helical" evidence="1">
    <location>
        <begin position="179"/>
        <end position="200"/>
    </location>
</feature>
<proteinExistence type="predicted"/>
<sequence>MCWSLPVSVSFALLEALCLAFLLWRCFIKKDASRLEVQQRYVLPLLASIFLIETIEAFTWAESTGLRHIAEAAHATCTARNAHLTRAAAIVLFCQPFATVWAARHTGNERNKELLCVPQHLAALTTVALIGSLIVGEVFERHLIDISVSHLIGFHGLHTCSWIGTHGHIHWVWKFPAAYFAPNAYAYFLFGIAAVAARPLHVVSGPVGFYLVLFGCILLGFRFTMEAASVWCWTALGLHAYFIAQPYAIARFVHKVKPAGTTRVPWTSAAPNDTPA</sequence>
<protein>
    <submittedName>
        <fullName evidence="2">Uncharacterized protein</fullName>
    </submittedName>
</protein>
<feature type="transmembrane region" description="Helical" evidence="1">
    <location>
        <begin position="230"/>
        <end position="250"/>
    </location>
</feature>
<name>A0A8J5XR76_DIALT</name>
<feature type="transmembrane region" description="Helical" evidence="1">
    <location>
        <begin position="207"/>
        <end position="224"/>
    </location>
</feature>
<evidence type="ECO:0000313" key="3">
    <source>
        <dbReference type="Proteomes" id="UP000751190"/>
    </source>
</evidence>
<keyword evidence="3" id="KW-1185">Reference proteome</keyword>
<dbReference type="EMBL" id="JAGTXO010000011">
    <property type="protein sequence ID" value="KAG8465109.1"/>
    <property type="molecule type" value="Genomic_DNA"/>
</dbReference>
<dbReference type="Proteomes" id="UP000751190">
    <property type="component" value="Unassembled WGS sequence"/>
</dbReference>
<organism evidence="2 3">
    <name type="scientific">Diacronema lutheri</name>
    <name type="common">Unicellular marine alga</name>
    <name type="synonym">Monochrysis lutheri</name>
    <dbReference type="NCBI Taxonomy" id="2081491"/>
    <lineage>
        <taxon>Eukaryota</taxon>
        <taxon>Haptista</taxon>
        <taxon>Haptophyta</taxon>
        <taxon>Pavlovophyceae</taxon>
        <taxon>Pavlovales</taxon>
        <taxon>Pavlovaceae</taxon>
        <taxon>Diacronema</taxon>
    </lineage>
</organism>
<keyword evidence="1" id="KW-1133">Transmembrane helix</keyword>
<dbReference type="OrthoDB" id="9974556at2759"/>
<keyword evidence="1" id="KW-0472">Membrane</keyword>
<keyword evidence="1" id="KW-0812">Transmembrane</keyword>
<evidence type="ECO:0000313" key="2">
    <source>
        <dbReference type="EMBL" id="KAG8465109.1"/>
    </source>
</evidence>
<accession>A0A8J5XR76</accession>
<feature type="transmembrane region" description="Helical" evidence="1">
    <location>
        <begin position="6"/>
        <end position="28"/>
    </location>
</feature>
<reference evidence="2" key="1">
    <citation type="submission" date="2021-05" db="EMBL/GenBank/DDBJ databases">
        <title>The genome of the haptophyte Pavlova lutheri (Diacronema luteri, Pavlovales) - a model for lipid biosynthesis in eukaryotic algae.</title>
        <authorList>
            <person name="Hulatt C.J."/>
            <person name="Posewitz M.C."/>
        </authorList>
    </citation>
    <scope>NUCLEOTIDE SEQUENCE</scope>
    <source>
        <strain evidence="2">NIVA-4/92</strain>
    </source>
</reference>
<evidence type="ECO:0000256" key="1">
    <source>
        <dbReference type="SAM" id="Phobius"/>
    </source>
</evidence>
<gene>
    <name evidence="2" type="ORF">KFE25_012472</name>
</gene>
<dbReference type="AlphaFoldDB" id="A0A8J5XR76"/>
<comment type="caution">
    <text evidence="2">The sequence shown here is derived from an EMBL/GenBank/DDBJ whole genome shotgun (WGS) entry which is preliminary data.</text>
</comment>